<dbReference type="InterPro" id="IPR023214">
    <property type="entry name" value="HAD_sf"/>
</dbReference>
<dbReference type="CDD" id="cd01427">
    <property type="entry name" value="HAD_like"/>
    <property type="match status" value="1"/>
</dbReference>
<feature type="domain" description="Carbohydrate kinase PfkB" evidence="1">
    <location>
        <begin position="44"/>
        <end position="323"/>
    </location>
</feature>
<dbReference type="EMBL" id="QMPZ01000058">
    <property type="protein sequence ID" value="RLE09181.1"/>
    <property type="molecule type" value="Genomic_DNA"/>
</dbReference>
<dbReference type="PANTHER" id="PTHR46969">
    <property type="entry name" value="BIFUNCTIONAL PROTEIN HLDE"/>
    <property type="match status" value="1"/>
</dbReference>
<dbReference type="Pfam" id="PF00294">
    <property type="entry name" value="PfkB"/>
    <property type="match status" value="1"/>
</dbReference>
<dbReference type="GO" id="GO:0033785">
    <property type="term" value="F:heptose 7-phosphate kinase activity"/>
    <property type="evidence" value="ECO:0007669"/>
    <property type="project" value="TreeGrafter"/>
</dbReference>
<keyword evidence="2" id="KW-0808">Transferase</keyword>
<dbReference type="GO" id="GO:0033786">
    <property type="term" value="F:heptose-1-phosphate adenylyltransferase activity"/>
    <property type="evidence" value="ECO:0007669"/>
    <property type="project" value="TreeGrafter"/>
</dbReference>
<gene>
    <name evidence="2" type="ORF">DRJ00_04870</name>
</gene>
<dbReference type="SUPFAM" id="SSF56784">
    <property type="entry name" value="HAD-like"/>
    <property type="match status" value="1"/>
</dbReference>
<comment type="caution">
    <text evidence="2">The sequence shown here is derived from an EMBL/GenBank/DDBJ whole genome shotgun (WGS) entry which is preliminary data.</text>
</comment>
<evidence type="ECO:0000259" key="1">
    <source>
        <dbReference type="Pfam" id="PF00294"/>
    </source>
</evidence>
<keyword evidence="2" id="KW-0418">Kinase</keyword>
<dbReference type="Gene3D" id="3.40.1190.20">
    <property type="match status" value="1"/>
</dbReference>
<accession>A0A497E3G4</accession>
<dbReference type="Proteomes" id="UP000279422">
    <property type="component" value="Unassembled WGS sequence"/>
</dbReference>
<dbReference type="InterPro" id="IPR029056">
    <property type="entry name" value="Ribokinase-like"/>
</dbReference>
<organism evidence="2 3">
    <name type="scientific">Aerophobetes bacterium</name>
    <dbReference type="NCBI Taxonomy" id="2030807"/>
    <lineage>
        <taxon>Bacteria</taxon>
        <taxon>Candidatus Aerophobota</taxon>
    </lineage>
</organism>
<dbReference type="Gene3D" id="3.40.50.1000">
    <property type="entry name" value="HAD superfamily/HAD-like"/>
    <property type="match status" value="1"/>
</dbReference>
<proteinExistence type="predicted"/>
<dbReference type="PANTHER" id="PTHR46969:SF1">
    <property type="entry name" value="BIFUNCTIONAL PROTEIN HLDE"/>
    <property type="match status" value="1"/>
</dbReference>
<dbReference type="InterPro" id="IPR011611">
    <property type="entry name" value="PfkB_dom"/>
</dbReference>
<dbReference type="Pfam" id="PF00702">
    <property type="entry name" value="Hydrolase"/>
    <property type="match status" value="1"/>
</dbReference>
<dbReference type="InterPro" id="IPR036412">
    <property type="entry name" value="HAD-like_sf"/>
</dbReference>
<dbReference type="GO" id="GO:0005829">
    <property type="term" value="C:cytosol"/>
    <property type="evidence" value="ECO:0007669"/>
    <property type="project" value="TreeGrafter"/>
</dbReference>
<evidence type="ECO:0000313" key="2">
    <source>
        <dbReference type="EMBL" id="RLE09181.1"/>
    </source>
</evidence>
<evidence type="ECO:0000313" key="3">
    <source>
        <dbReference type="Proteomes" id="UP000279422"/>
    </source>
</evidence>
<sequence>MEKFYLNKARVEDILDKIGRVKVAVMGDFCLDLYWDIDPDKSETSVETGKKVKLIRKQRFSLGGAGNVAINLTSLGVRKVYNIGVIGDDPFGYEMRRQMKERGMETSGMLIQKENWDTPVYVKPYLKEEEQERMDLGYFNLILPETARLLVKSLEDVLRKVDAVILNQQLAGSIWSDFTIKQVNRLIEKNKDIFFLVDSRDRTERFRGAIYKLNGREAARICGVHKSDDDPLSLHEARKFIKAIFKLSNKPVYITRGERGILLYDGKDISEIPGIQILGQVDPVGAGDTCIATIAASLAAGASPLEAGIMANFSSSITVRKIKQTGTASPEEILKLAEGPDYIYNPELATDFRKAKFLAGTEIEVINPKIVRGKIKHVIFDQDGTISTLRQGWESIMEEVFLKQILADKFKSCDESTYRKVVQRVKEYIDKSTGVQTILQMEELVRMVEEFGFVPKDKILDKFGYKKIYNDALMKMVKKRIEKLKRKELDISDYTIKGAVDLIKMLYQRGLTLYLASGTDREDVISEAKALGYERYFEGRIYGSLSDITKYSKKMVVERIIRENNLSGPELACFGDGPVEIRETKKRNGIAIGVASDEVRRYGLNLKKRERLIKAGADLIIPDYSQAEKLLSYLFP</sequence>
<name>A0A497E3G4_UNCAE</name>
<dbReference type="AlphaFoldDB" id="A0A497E3G4"/>
<reference evidence="2 3" key="1">
    <citation type="submission" date="2018-06" db="EMBL/GenBank/DDBJ databases">
        <title>Extensive metabolic versatility and redundancy in microbially diverse, dynamic hydrothermal sediments.</title>
        <authorList>
            <person name="Dombrowski N."/>
            <person name="Teske A."/>
            <person name="Baker B.J."/>
        </authorList>
    </citation>
    <scope>NUCLEOTIDE SEQUENCE [LARGE SCALE GENOMIC DNA]</scope>
    <source>
        <strain evidence="2">B47_G16</strain>
    </source>
</reference>
<dbReference type="SUPFAM" id="SSF53613">
    <property type="entry name" value="Ribokinase-like"/>
    <property type="match status" value="1"/>
</dbReference>
<dbReference type="SFLD" id="SFLDG01129">
    <property type="entry name" value="C1.5:_HAD__Beta-PGM__Phosphata"/>
    <property type="match status" value="1"/>
</dbReference>
<protein>
    <submittedName>
        <fullName evidence="2">Carbohydrate kinase</fullName>
    </submittedName>
</protein>
<dbReference type="SFLD" id="SFLDS00003">
    <property type="entry name" value="Haloacid_Dehalogenase"/>
    <property type="match status" value="1"/>
</dbReference>